<dbReference type="STRING" id="630626.EBL_c02550"/>
<proteinExistence type="predicted"/>
<evidence type="ECO:0000313" key="2">
    <source>
        <dbReference type="Proteomes" id="UP000001955"/>
    </source>
</evidence>
<name>I2B4D6_SHIBC</name>
<keyword evidence="2" id="KW-1185">Reference proteome</keyword>
<dbReference type="RefSeq" id="WP_002444836.1">
    <property type="nucleotide sequence ID" value="NC_017910.1"/>
</dbReference>
<evidence type="ECO:0000313" key="1">
    <source>
        <dbReference type="EMBL" id="AFJ45390.1"/>
    </source>
</evidence>
<accession>K6W601</accession>
<gene>
    <name evidence="1" type="ordered locus">EBL_c02550</name>
</gene>
<protein>
    <recommendedName>
        <fullName evidence="3">DUF2559 family protein</fullName>
    </recommendedName>
</protein>
<dbReference type="EMBL" id="CP001560">
    <property type="protein sequence ID" value="AFJ45390.1"/>
    <property type="molecule type" value="Genomic_DNA"/>
</dbReference>
<dbReference type="AlphaFoldDB" id="I2B4D6"/>
<evidence type="ECO:0008006" key="3">
    <source>
        <dbReference type="Google" id="ProtNLM"/>
    </source>
</evidence>
<dbReference type="OrthoDB" id="6505648at2"/>
<dbReference type="HOGENOM" id="CLU_188462_1_0_6"/>
<organism evidence="1 2">
    <name type="scientific">Shimwellia blattae (strain ATCC 29907 / DSM 4481 / JCM 1650 / NBRC 105725 / CDC 9005-74)</name>
    <name type="common">Escherichia blattae</name>
    <dbReference type="NCBI Taxonomy" id="630626"/>
    <lineage>
        <taxon>Bacteria</taxon>
        <taxon>Pseudomonadati</taxon>
        <taxon>Pseudomonadota</taxon>
        <taxon>Gammaproteobacteria</taxon>
        <taxon>Enterobacterales</taxon>
        <taxon>Enterobacteriaceae</taxon>
        <taxon>Shimwellia</taxon>
    </lineage>
</organism>
<dbReference type="Proteomes" id="UP000001955">
    <property type="component" value="Chromosome"/>
</dbReference>
<reference evidence="1 2" key="1">
    <citation type="journal article" date="2012" name="J. Bacteriol.">
        <title>Complete genome sequence of the B12-producing Shimwellia blattae strain DSM 4481, isolated from a cockroach.</title>
        <authorList>
            <person name="Brzuszkiewicz E."/>
            <person name="Waschkowitz T."/>
            <person name="Wiezer A."/>
            <person name="Daniel R."/>
        </authorList>
    </citation>
    <scope>NUCLEOTIDE SEQUENCE [LARGE SCALE GENOMIC DNA]</scope>
    <source>
        <strain evidence="2">ATCC 29907 / DSM 4481 / JCM 1650 / NBRC 105725 / CDC 9005-74</strain>
    </source>
</reference>
<sequence>MGRKLTDRQKTRLWERVRARNFQASQQLEGFTAPLVIPDPAHPLEEALKAARRRYG</sequence>
<dbReference type="Pfam" id="PF10832">
    <property type="entry name" value="YhfG"/>
    <property type="match status" value="1"/>
</dbReference>
<dbReference type="KEGG" id="ebt:EBL_c02550"/>
<accession>I2B4D6</accession>
<dbReference type="InterPro" id="IPR022541">
    <property type="entry name" value="YhfG"/>
</dbReference>